<dbReference type="PANTHER" id="PTHR23272:SF161">
    <property type="entry name" value="ZINC FINGER BED DOMAIN-CONTAINING PROTEIN RICESLEEPER 1-LIKE"/>
    <property type="match status" value="1"/>
</dbReference>
<dbReference type="Pfam" id="PF05699">
    <property type="entry name" value="Dimer_Tnp_hAT"/>
    <property type="match status" value="1"/>
</dbReference>
<dbReference type="Proteomes" id="UP001291926">
    <property type="component" value="Unassembled WGS sequence"/>
</dbReference>
<comment type="caution">
    <text evidence="2">The sequence shown here is derived from an EMBL/GenBank/DDBJ whole genome shotgun (WGS) entry which is preliminary data.</text>
</comment>
<evidence type="ECO:0000313" key="3">
    <source>
        <dbReference type="Proteomes" id="UP001291926"/>
    </source>
</evidence>
<proteinExistence type="predicted"/>
<dbReference type="InterPro" id="IPR008906">
    <property type="entry name" value="HATC_C_dom"/>
</dbReference>
<dbReference type="EMBL" id="JAYDYQ010001867">
    <property type="protein sequence ID" value="KAK4487399.1"/>
    <property type="molecule type" value="Genomic_DNA"/>
</dbReference>
<evidence type="ECO:0000259" key="1">
    <source>
        <dbReference type="Pfam" id="PF05699"/>
    </source>
</evidence>
<dbReference type="PANTHER" id="PTHR23272">
    <property type="entry name" value="BED FINGER-RELATED"/>
    <property type="match status" value="1"/>
</dbReference>
<organism evidence="2 3">
    <name type="scientific">Penstemon davidsonii</name>
    <dbReference type="NCBI Taxonomy" id="160366"/>
    <lineage>
        <taxon>Eukaryota</taxon>
        <taxon>Viridiplantae</taxon>
        <taxon>Streptophyta</taxon>
        <taxon>Embryophyta</taxon>
        <taxon>Tracheophyta</taxon>
        <taxon>Spermatophyta</taxon>
        <taxon>Magnoliopsida</taxon>
        <taxon>eudicotyledons</taxon>
        <taxon>Gunneridae</taxon>
        <taxon>Pentapetalae</taxon>
        <taxon>asterids</taxon>
        <taxon>lamiids</taxon>
        <taxon>Lamiales</taxon>
        <taxon>Plantaginaceae</taxon>
        <taxon>Cheloneae</taxon>
        <taxon>Penstemon</taxon>
    </lineage>
</organism>
<reference evidence="2 3" key="1">
    <citation type="journal article" date="2023" name="bioRxiv">
        <title>Genome report: Whole genome sequence and annotation of Penstemon davidsonii.</title>
        <authorList>
            <person name="Ostevik K.L."/>
            <person name="Alabady M."/>
            <person name="Zhang M."/>
            <person name="Rausher M.D."/>
        </authorList>
    </citation>
    <scope>NUCLEOTIDE SEQUENCE [LARGE SCALE GENOMIC DNA]</scope>
    <source>
        <strain evidence="2">DNT005</strain>
        <tissue evidence="2">Whole leaf</tissue>
    </source>
</reference>
<dbReference type="SUPFAM" id="SSF53098">
    <property type="entry name" value="Ribonuclease H-like"/>
    <property type="match status" value="1"/>
</dbReference>
<keyword evidence="3" id="KW-1185">Reference proteome</keyword>
<gene>
    <name evidence="2" type="ORF">RD792_005968</name>
</gene>
<name>A0ABR0DDR8_9LAMI</name>
<sequence length="99" mass="11459">MDMDDDDEGCSSLASQFARHLEENECVKTKSELTRYLEENCEKSVESFDLLRWWKEHSTRFPILSTLARDILVIPVSTVVPKELVDGVKVEEKSSLVYY</sequence>
<evidence type="ECO:0000313" key="2">
    <source>
        <dbReference type="EMBL" id="KAK4487399.1"/>
    </source>
</evidence>
<dbReference type="InterPro" id="IPR012337">
    <property type="entry name" value="RNaseH-like_sf"/>
</dbReference>
<protein>
    <recommendedName>
        <fullName evidence="1">HAT C-terminal dimerisation domain-containing protein</fullName>
    </recommendedName>
</protein>
<accession>A0ABR0DDR8</accession>
<feature type="domain" description="HAT C-terminal dimerisation" evidence="1">
    <location>
        <begin position="32"/>
        <end position="83"/>
    </location>
</feature>